<keyword evidence="5" id="KW-1185">Reference proteome</keyword>
<dbReference type="AlphaFoldDB" id="A0A1I7IJF6"/>
<keyword evidence="2" id="KW-0012">Acyltransferase</keyword>
<dbReference type="SUPFAM" id="SSF55729">
    <property type="entry name" value="Acyl-CoA N-acyltransferases (Nat)"/>
    <property type="match status" value="1"/>
</dbReference>
<evidence type="ECO:0000259" key="3">
    <source>
        <dbReference type="PROSITE" id="PS51186"/>
    </source>
</evidence>
<feature type="domain" description="N-acetyltransferase" evidence="3">
    <location>
        <begin position="17"/>
        <end position="165"/>
    </location>
</feature>
<evidence type="ECO:0000313" key="5">
    <source>
        <dbReference type="Proteomes" id="UP000199391"/>
    </source>
</evidence>
<dbReference type="Pfam" id="PF00583">
    <property type="entry name" value="Acetyltransf_1"/>
    <property type="match status" value="1"/>
</dbReference>
<dbReference type="CDD" id="cd04301">
    <property type="entry name" value="NAT_SF"/>
    <property type="match status" value="1"/>
</dbReference>
<dbReference type="PANTHER" id="PTHR43877">
    <property type="entry name" value="AMINOALKYLPHOSPHONATE N-ACETYLTRANSFERASE-RELATED-RELATED"/>
    <property type="match status" value="1"/>
</dbReference>
<accession>A0A1I7IJF6</accession>
<sequence length="165" mass="18139">MHAAGRGWPRWAKICRMNISLENPDQPDVIALIGELDDYLYSLYPADSVYALDISSLARPEVLFAVARDADGAAIGCCAMLVTPEYGEVKRMYVRPAGRGKGVAHKLLDLLEAEAGTRGCARFMLETGPSNPEALGLYKRRGYTERGPYGDYPDDPYSVFMEKAA</sequence>
<name>A0A1I7IJF6_9BURK</name>
<reference evidence="5" key="1">
    <citation type="submission" date="2016-10" db="EMBL/GenBank/DDBJ databases">
        <authorList>
            <person name="Varghese N."/>
            <person name="Submissions S."/>
        </authorList>
    </citation>
    <scope>NUCLEOTIDE SEQUENCE [LARGE SCALE GENOMIC DNA]</scope>
    <source>
        <strain evidence="5">CGMCC 1.11014</strain>
    </source>
</reference>
<dbReference type="Gene3D" id="3.40.630.30">
    <property type="match status" value="1"/>
</dbReference>
<dbReference type="GO" id="GO:0016747">
    <property type="term" value="F:acyltransferase activity, transferring groups other than amino-acyl groups"/>
    <property type="evidence" value="ECO:0007669"/>
    <property type="project" value="InterPro"/>
</dbReference>
<dbReference type="PROSITE" id="PS51186">
    <property type="entry name" value="GNAT"/>
    <property type="match status" value="1"/>
</dbReference>
<protein>
    <submittedName>
        <fullName evidence="4">Putative acetyltransferase</fullName>
    </submittedName>
</protein>
<dbReference type="InterPro" id="IPR050832">
    <property type="entry name" value="Bact_Acetyltransf"/>
</dbReference>
<evidence type="ECO:0000256" key="2">
    <source>
        <dbReference type="ARBA" id="ARBA00023315"/>
    </source>
</evidence>
<dbReference type="InterPro" id="IPR016181">
    <property type="entry name" value="Acyl_CoA_acyltransferase"/>
</dbReference>
<dbReference type="STRING" id="1035707.SAMN05216552_100880"/>
<evidence type="ECO:0000313" key="4">
    <source>
        <dbReference type="EMBL" id="SFU73060.1"/>
    </source>
</evidence>
<dbReference type="InterPro" id="IPR000182">
    <property type="entry name" value="GNAT_dom"/>
</dbReference>
<dbReference type="PANTHER" id="PTHR43877:SF2">
    <property type="entry name" value="AMINOALKYLPHOSPHONATE N-ACETYLTRANSFERASE-RELATED"/>
    <property type="match status" value="1"/>
</dbReference>
<evidence type="ECO:0000256" key="1">
    <source>
        <dbReference type="ARBA" id="ARBA00022679"/>
    </source>
</evidence>
<proteinExistence type="predicted"/>
<organism evidence="4 5">
    <name type="scientific">Pseudoduganella namucuonensis</name>
    <dbReference type="NCBI Taxonomy" id="1035707"/>
    <lineage>
        <taxon>Bacteria</taxon>
        <taxon>Pseudomonadati</taxon>
        <taxon>Pseudomonadota</taxon>
        <taxon>Betaproteobacteria</taxon>
        <taxon>Burkholderiales</taxon>
        <taxon>Oxalobacteraceae</taxon>
        <taxon>Telluria group</taxon>
        <taxon>Pseudoduganella</taxon>
    </lineage>
</organism>
<dbReference type="EMBL" id="FPBO01000008">
    <property type="protein sequence ID" value="SFU73060.1"/>
    <property type="molecule type" value="Genomic_DNA"/>
</dbReference>
<gene>
    <name evidence="4" type="ORF">SAMN05216552_100880</name>
</gene>
<dbReference type="Proteomes" id="UP000199391">
    <property type="component" value="Unassembled WGS sequence"/>
</dbReference>
<keyword evidence="1 4" id="KW-0808">Transferase</keyword>